<dbReference type="Proteomes" id="UP000823485">
    <property type="component" value="Unassembled WGS sequence"/>
</dbReference>
<evidence type="ECO:0000259" key="2">
    <source>
        <dbReference type="Pfam" id="PF01433"/>
    </source>
</evidence>
<dbReference type="InterPro" id="IPR014782">
    <property type="entry name" value="Peptidase_M1_dom"/>
</dbReference>
<keyword evidence="1" id="KW-0812">Transmembrane</keyword>
<dbReference type="Gene3D" id="1.10.390.10">
    <property type="entry name" value="Neutral Protease Domain 2"/>
    <property type="match status" value="1"/>
</dbReference>
<dbReference type="InterPro" id="IPR027268">
    <property type="entry name" value="Peptidase_M4/M1_CTD_sf"/>
</dbReference>
<keyword evidence="4" id="KW-1185">Reference proteome</keyword>
<proteinExistence type="predicted"/>
<feature type="domain" description="Peptidase M1 membrane alanine aminopeptidase" evidence="2">
    <location>
        <begin position="343"/>
        <end position="490"/>
    </location>
</feature>
<gene>
    <name evidence="3" type="ORF">JOC94_000550</name>
</gene>
<sequence length="526" mass="61302">MKRHMKNIFIVTMMTITYTIILTYFFPQMKALLMLDRAVKLVEDLGQELAVTFNLGNWLQTSNSASENDISNDKEITKESKPTYYIKADLNENSYEIDGQMNVTIENPGTDFITFYTYSYSWSPMKINKVVLNGREVTFSYDKKQLLIQNPKEEKELTFSIEFITPVPREGTRFGYKEDVWLITTWYPMLGVLDEQQNWMTRPDPIGMGDPFLFNYADYVVEWSSSPSIKWVTSGDLTSDTIIENKRKTTWKVKNVRNFALAGSKNYTQQTLQFKGNTTVTIALTDEEKFSEVVDIVRFSFPLFQSLYGQLPYSNIAIVETGHGTNFALEYPNVAIFSKDMYANNEIEHWLPHEIGHLWWYNAVGVNEIKEGWIDEGLAELSVVLYLENRYSKSAGKQLRDQYRQRNQLLVKNSPLQAMAAGMYGFKNKQEFYDSWYARSADMFLTLRDKVGEEKFNYFLNTLYKTNMGQDIREDHIVQALEDSLNLKTNLFTNWVHEPYQQTKWDIEVISADDESKRNAVDESRK</sequence>
<dbReference type="RefSeq" id="WP_205178514.1">
    <property type="nucleotide sequence ID" value="NZ_JAFBFH010000002.1"/>
</dbReference>
<evidence type="ECO:0000313" key="3">
    <source>
        <dbReference type="EMBL" id="MBM7713582.1"/>
    </source>
</evidence>
<dbReference type="EMBL" id="JAFBFH010000002">
    <property type="protein sequence ID" value="MBM7713582.1"/>
    <property type="molecule type" value="Genomic_DNA"/>
</dbReference>
<accession>A0ABS2R1R8</accession>
<keyword evidence="1" id="KW-0472">Membrane</keyword>
<name>A0ABS2R1R8_9BACI</name>
<dbReference type="SUPFAM" id="SSF55486">
    <property type="entry name" value="Metalloproteases ('zincins'), catalytic domain"/>
    <property type="match status" value="1"/>
</dbReference>
<keyword evidence="1" id="KW-1133">Transmembrane helix</keyword>
<organism evidence="3 4">
    <name type="scientific">Siminovitchia thermophila</name>
    <dbReference type="NCBI Taxonomy" id="1245522"/>
    <lineage>
        <taxon>Bacteria</taxon>
        <taxon>Bacillati</taxon>
        <taxon>Bacillota</taxon>
        <taxon>Bacilli</taxon>
        <taxon>Bacillales</taxon>
        <taxon>Bacillaceae</taxon>
        <taxon>Siminovitchia</taxon>
    </lineage>
</organism>
<protein>
    <recommendedName>
        <fullName evidence="2">Peptidase M1 membrane alanine aminopeptidase domain-containing protein</fullName>
    </recommendedName>
</protein>
<feature type="transmembrane region" description="Helical" evidence="1">
    <location>
        <begin position="7"/>
        <end position="26"/>
    </location>
</feature>
<reference evidence="3 4" key="1">
    <citation type="submission" date="2021-01" db="EMBL/GenBank/DDBJ databases">
        <title>Genomic Encyclopedia of Type Strains, Phase IV (KMG-IV): sequencing the most valuable type-strain genomes for metagenomic binning, comparative biology and taxonomic classification.</title>
        <authorList>
            <person name="Goeker M."/>
        </authorList>
    </citation>
    <scope>NUCLEOTIDE SEQUENCE [LARGE SCALE GENOMIC DNA]</scope>
    <source>
        <strain evidence="3 4">DSM 105453</strain>
    </source>
</reference>
<comment type="caution">
    <text evidence="3">The sequence shown here is derived from an EMBL/GenBank/DDBJ whole genome shotgun (WGS) entry which is preliminary data.</text>
</comment>
<dbReference type="Pfam" id="PF01433">
    <property type="entry name" value="Peptidase_M1"/>
    <property type="match status" value="1"/>
</dbReference>
<evidence type="ECO:0000313" key="4">
    <source>
        <dbReference type="Proteomes" id="UP000823485"/>
    </source>
</evidence>
<evidence type="ECO:0000256" key="1">
    <source>
        <dbReference type="SAM" id="Phobius"/>
    </source>
</evidence>